<comment type="similarity">
    <text evidence="3">Belongs to the acyl carrier protein (ACP) family.</text>
</comment>
<keyword evidence="3" id="KW-0275">Fatty acid biosynthesis</keyword>
<dbReference type="OrthoDB" id="3392378at2"/>
<dbReference type="HAMAP" id="MF_01217">
    <property type="entry name" value="Acyl_carrier"/>
    <property type="match status" value="1"/>
</dbReference>
<dbReference type="PANTHER" id="PTHR20863">
    <property type="entry name" value="ACYL CARRIER PROTEIN"/>
    <property type="match status" value="1"/>
</dbReference>
<dbReference type="NCBIfam" id="NF002150">
    <property type="entry name" value="PRK00982.1-4"/>
    <property type="match status" value="1"/>
</dbReference>
<comment type="PTM">
    <text evidence="3">4'-phosphopantetheine is transferred from CoA to a specific serine of apo-ACP by AcpS. This modification is essential for activity because fatty acids are bound in thioester linkage to the sulfhydryl of the prosthetic group.</text>
</comment>
<organism evidence="7 10">
    <name type="scientific">Burkholderia ubonensis</name>
    <dbReference type="NCBI Taxonomy" id="101571"/>
    <lineage>
        <taxon>Bacteria</taxon>
        <taxon>Pseudomonadati</taxon>
        <taxon>Pseudomonadota</taxon>
        <taxon>Betaproteobacteria</taxon>
        <taxon>Burkholderiales</taxon>
        <taxon>Burkholderiaceae</taxon>
        <taxon>Burkholderia</taxon>
        <taxon>Burkholderia cepacia complex</taxon>
    </lineage>
</organism>
<name>A0A102I0E4_9BURK</name>
<comment type="pathway">
    <text evidence="3 5">Lipid metabolism; fatty acid biosynthesis.</text>
</comment>
<dbReference type="GO" id="GO:0005829">
    <property type="term" value="C:cytosol"/>
    <property type="evidence" value="ECO:0007669"/>
    <property type="project" value="TreeGrafter"/>
</dbReference>
<dbReference type="Pfam" id="PF00550">
    <property type="entry name" value="PP-binding"/>
    <property type="match status" value="1"/>
</dbReference>
<comment type="PTM">
    <text evidence="5">4'-phosphopantetheine is transferred from CoA to a specific serine of apo-ACP by acpS.</text>
</comment>
<evidence type="ECO:0000256" key="5">
    <source>
        <dbReference type="RuleBase" id="RU003545"/>
    </source>
</evidence>
<dbReference type="EMBL" id="LOXM01000166">
    <property type="protein sequence ID" value="KVG62974.1"/>
    <property type="molecule type" value="Genomic_DNA"/>
</dbReference>
<evidence type="ECO:0000256" key="2">
    <source>
        <dbReference type="ARBA" id="ARBA00022553"/>
    </source>
</evidence>
<dbReference type="InterPro" id="IPR003231">
    <property type="entry name" value="ACP"/>
</dbReference>
<dbReference type="NCBIfam" id="TIGR00517">
    <property type="entry name" value="acyl_carrier"/>
    <property type="match status" value="1"/>
</dbReference>
<reference evidence="9 10" key="1">
    <citation type="submission" date="2015-11" db="EMBL/GenBank/DDBJ databases">
        <title>Expanding the genomic diversity of Burkholderia species for the development of highly accurate diagnostics.</title>
        <authorList>
            <person name="Sahl J."/>
            <person name="Keim P."/>
            <person name="Wagner D."/>
        </authorList>
    </citation>
    <scope>NUCLEOTIDE SEQUENCE [LARGE SCALE GENOMIC DNA]</scope>
    <source>
        <strain evidence="8 9">MSMB2036</strain>
        <strain evidence="7 10">RF32-BP4</strain>
    </source>
</reference>
<dbReference type="GO" id="GO:0009245">
    <property type="term" value="P:lipid A biosynthetic process"/>
    <property type="evidence" value="ECO:0007669"/>
    <property type="project" value="TreeGrafter"/>
</dbReference>
<evidence type="ECO:0000313" key="7">
    <source>
        <dbReference type="EMBL" id="KUZ86165.1"/>
    </source>
</evidence>
<dbReference type="Gene3D" id="1.10.1200.10">
    <property type="entry name" value="ACP-like"/>
    <property type="match status" value="1"/>
</dbReference>
<feature type="modified residue" description="O-(pantetheine 4'-phosphoryl)serine" evidence="3">
    <location>
        <position position="39"/>
    </location>
</feature>
<dbReference type="PANTHER" id="PTHR20863:SF76">
    <property type="entry name" value="CARRIER DOMAIN-CONTAINING PROTEIN"/>
    <property type="match status" value="1"/>
</dbReference>
<dbReference type="InterPro" id="IPR036736">
    <property type="entry name" value="ACP-like_sf"/>
</dbReference>
<keyword evidence="3" id="KW-0276">Fatty acid metabolism</keyword>
<comment type="subcellular location">
    <subcellularLocation>
        <location evidence="3">Cytoplasm</location>
    </subcellularLocation>
</comment>
<sequence length="87" mass="9467">MSNQSILEKVQIIVAHALDVAATDVSPEKSFRRDFRADSLDSVEIIMAIEDEFGIEFDQDTAARIDTVGELVAAIEQVQAPKCDASA</sequence>
<evidence type="ECO:0000256" key="4">
    <source>
        <dbReference type="NCBIfam" id="TIGR00517"/>
    </source>
</evidence>
<keyword evidence="1 3" id="KW-0596">Phosphopantetheine</keyword>
<dbReference type="InterPro" id="IPR009081">
    <property type="entry name" value="PP-bd_ACP"/>
</dbReference>
<dbReference type="UniPathway" id="UPA00094"/>
<comment type="caution">
    <text evidence="7">The sequence shown here is derived from an EMBL/GenBank/DDBJ whole genome shotgun (WGS) entry which is preliminary data.</text>
</comment>
<comment type="function">
    <text evidence="3 5">Carrier of the growing fatty acid chain in fatty acid biosynthesis.</text>
</comment>
<evidence type="ECO:0000313" key="10">
    <source>
        <dbReference type="Proteomes" id="UP000065521"/>
    </source>
</evidence>
<proteinExistence type="inferred from homology"/>
<dbReference type="GO" id="GO:0000036">
    <property type="term" value="F:acyl carrier activity"/>
    <property type="evidence" value="ECO:0007669"/>
    <property type="project" value="UniProtKB-UniRule"/>
</dbReference>
<keyword evidence="3" id="KW-0963">Cytoplasm</keyword>
<dbReference type="Proteomes" id="UP000064029">
    <property type="component" value="Unassembled WGS sequence"/>
</dbReference>
<dbReference type="GO" id="GO:0000035">
    <property type="term" value="F:acyl binding"/>
    <property type="evidence" value="ECO:0007669"/>
    <property type="project" value="TreeGrafter"/>
</dbReference>
<feature type="domain" description="Carrier" evidence="6">
    <location>
        <begin position="4"/>
        <end position="79"/>
    </location>
</feature>
<evidence type="ECO:0000256" key="1">
    <source>
        <dbReference type="ARBA" id="ARBA00022450"/>
    </source>
</evidence>
<evidence type="ECO:0000256" key="3">
    <source>
        <dbReference type="HAMAP-Rule" id="MF_01217"/>
    </source>
</evidence>
<accession>A0A102I0E4</accession>
<dbReference type="NCBIfam" id="NF002148">
    <property type="entry name" value="PRK00982.1-2"/>
    <property type="match status" value="1"/>
</dbReference>
<dbReference type="PROSITE" id="PS50075">
    <property type="entry name" value="CARRIER"/>
    <property type="match status" value="1"/>
</dbReference>
<keyword evidence="3" id="KW-0443">Lipid metabolism</keyword>
<protein>
    <recommendedName>
        <fullName evidence="3 4">Acyl carrier protein</fullName>
        <shortName evidence="3">ACP</shortName>
    </recommendedName>
</protein>
<dbReference type="AlphaFoldDB" id="A0A102I0E4"/>
<dbReference type="Proteomes" id="UP000065521">
    <property type="component" value="Unassembled WGS sequence"/>
</dbReference>
<gene>
    <name evidence="3" type="primary">acpP</name>
    <name evidence="7" type="ORF">WI38_23195</name>
    <name evidence="8" type="ORF">WJ33_29255</name>
</gene>
<keyword evidence="3" id="KW-0444">Lipid biosynthesis</keyword>
<dbReference type="EMBL" id="LOTN01000050">
    <property type="protein sequence ID" value="KUZ86165.1"/>
    <property type="molecule type" value="Genomic_DNA"/>
</dbReference>
<evidence type="ECO:0000313" key="9">
    <source>
        <dbReference type="Proteomes" id="UP000064029"/>
    </source>
</evidence>
<evidence type="ECO:0000313" key="8">
    <source>
        <dbReference type="EMBL" id="KVG62974.1"/>
    </source>
</evidence>
<dbReference type="GO" id="GO:0016020">
    <property type="term" value="C:membrane"/>
    <property type="evidence" value="ECO:0007669"/>
    <property type="project" value="GOC"/>
</dbReference>
<dbReference type="SUPFAM" id="SSF47336">
    <property type="entry name" value="ACP-like"/>
    <property type="match status" value="1"/>
</dbReference>
<keyword evidence="2 3" id="KW-0597">Phosphoprotein</keyword>
<dbReference type="RefSeq" id="WP_059614125.1">
    <property type="nucleotide sequence ID" value="NZ_CP013368.1"/>
</dbReference>
<evidence type="ECO:0000259" key="6">
    <source>
        <dbReference type="PROSITE" id="PS50075"/>
    </source>
</evidence>